<organism evidence="3 4">
    <name type="scientific">Cyclotella cryptica</name>
    <dbReference type="NCBI Taxonomy" id="29204"/>
    <lineage>
        <taxon>Eukaryota</taxon>
        <taxon>Sar</taxon>
        <taxon>Stramenopiles</taxon>
        <taxon>Ochrophyta</taxon>
        <taxon>Bacillariophyta</taxon>
        <taxon>Coscinodiscophyceae</taxon>
        <taxon>Thalassiosirophycidae</taxon>
        <taxon>Stephanodiscales</taxon>
        <taxon>Stephanodiscaceae</taxon>
        <taxon>Cyclotella</taxon>
    </lineage>
</organism>
<evidence type="ECO:0000256" key="2">
    <source>
        <dbReference type="SAM" id="SignalP"/>
    </source>
</evidence>
<feature type="signal peptide" evidence="2">
    <location>
        <begin position="1"/>
        <end position="19"/>
    </location>
</feature>
<feature type="chain" id="PRO_5044836536" evidence="2">
    <location>
        <begin position="20"/>
        <end position="314"/>
    </location>
</feature>
<evidence type="ECO:0000313" key="4">
    <source>
        <dbReference type="Proteomes" id="UP001516023"/>
    </source>
</evidence>
<protein>
    <submittedName>
        <fullName evidence="3">Uncharacterized protein</fullName>
    </submittedName>
</protein>
<reference evidence="3 4" key="1">
    <citation type="journal article" date="2020" name="G3 (Bethesda)">
        <title>Improved Reference Genome for Cyclotella cryptica CCMP332, a Model for Cell Wall Morphogenesis, Salinity Adaptation, and Lipid Production in Diatoms (Bacillariophyta).</title>
        <authorList>
            <person name="Roberts W.R."/>
            <person name="Downey K.M."/>
            <person name="Ruck E.C."/>
            <person name="Traller J.C."/>
            <person name="Alverson A.J."/>
        </authorList>
    </citation>
    <scope>NUCLEOTIDE SEQUENCE [LARGE SCALE GENOMIC DNA]</scope>
    <source>
        <strain evidence="3 4">CCMP332</strain>
    </source>
</reference>
<dbReference type="EMBL" id="JABMIG020000048">
    <property type="protein sequence ID" value="KAL3798171.1"/>
    <property type="molecule type" value="Genomic_DNA"/>
</dbReference>
<dbReference type="AlphaFoldDB" id="A0ABD3QF87"/>
<sequence length="314" mass="33153">MMRIFNIAFITILSLGASGAKPSNVTMAPKGKSKAHKEPPNPLPKGPGIPLSGPLIDPVDNKDPPNVVAEEPPSTVVVIPGSELEEEQSLGTAPTTSMSLSMSMVADPEFEEWSTVDEISETSLSMVADPEFEEWSTLDEVTTTSMSMVSDPEFDEWAVFEIPAVSVSTSMSMLADPEFGEWAAFELPDGSMSLSTMFSMSLSMSVSPSSSAEVTANSKAGKTTLPPPSSSPVSVKGKAEKPTQSPVGKTSKEPVNIIKADAGLSDEPKIETTDGNTDRTWTQSPLMTSSSQSDVYATSINILVLLSCIVAVVV</sequence>
<evidence type="ECO:0000313" key="3">
    <source>
        <dbReference type="EMBL" id="KAL3798171.1"/>
    </source>
</evidence>
<name>A0ABD3QF87_9STRA</name>
<feature type="region of interest" description="Disordered" evidence="1">
    <location>
        <begin position="213"/>
        <end position="286"/>
    </location>
</feature>
<accession>A0ABD3QF87</accession>
<keyword evidence="4" id="KW-1185">Reference proteome</keyword>
<feature type="region of interest" description="Disordered" evidence="1">
    <location>
        <begin position="21"/>
        <end position="72"/>
    </location>
</feature>
<evidence type="ECO:0000256" key="1">
    <source>
        <dbReference type="SAM" id="MobiDB-lite"/>
    </source>
</evidence>
<proteinExistence type="predicted"/>
<feature type="compositionally biased region" description="Polar residues" evidence="1">
    <location>
        <begin position="273"/>
        <end position="286"/>
    </location>
</feature>
<dbReference type="Proteomes" id="UP001516023">
    <property type="component" value="Unassembled WGS sequence"/>
</dbReference>
<keyword evidence="2" id="KW-0732">Signal</keyword>
<comment type="caution">
    <text evidence="3">The sequence shown here is derived from an EMBL/GenBank/DDBJ whole genome shotgun (WGS) entry which is preliminary data.</text>
</comment>
<gene>
    <name evidence="3" type="ORF">HJC23_005732</name>
</gene>